<keyword evidence="10" id="KW-1185">Reference proteome</keyword>
<dbReference type="PRINTS" id="PR00152">
    <property type="entry name" value="RUBISCOSMALL"/>
</dbReference>
<dbReference type="PANTHER" id="PTHR31262">
    <property type="entry name" value="RIBULOSE BISPHOSPHATE CARBOXYLASE SMALL CHAIN 1, CHLOROPLASTIC"/>
    <property type="match status" value="1"/>
</dbReference>
<feature type="region of interest" description="Disordered" evidence="7">
    <location>
        <begin position="166"/>
        <end position="252"/>
    </location>
</feature>
<dbReference type="PANTHER" id="PTHR31262:SF0">
    <property type="entry name" value="RIBULOSE BISPHOSPHATE CARBOXYLASE SMALL SUBUNIT, CHLOROPLASTIC 1"/>
    <property type="match status" value="1"/>
</dbReference>
<comment type="function">
    <text evidence="6">RuBisCO catalyzes two reactions: the carboxylation of D-ribulose 1,5-bisphosphate, the primary event in carbon dioxide fixation, as well as the oxidative fragmentation of the pentose substrate. Both reactions occur simultaneously and in competition at the same active site. Although the small subunit is not catalytic it is essential for maximal activity.</text>
</comment>
<evidence type="ECO:0000256" key="5">
    <source>
        <dbReference type="PROSITE-ProRule" id="PRU00023"/>
    </source>
</evidence>
<evidence type="ECO:0000313" key="9">
    <source>
        <dbReference type="EMBL" id="PNH00935.1"/>
    </source>
</evidence>
<dbReference type="PROSITE" id="PS50088">
    <property type="entry name" value="ANK_REPEAT"/>
    <property type="match status" value="1"/>
</dbReference>
<dbReference type="SMART" id="SM00961">
    <property type="entry name" value="RuBisCO_small"/>
    <property type="match status" value="1"/>
</dbReference>
<protein>
    <recommendedName>
        <fullName evidence="6">Ribulose bisphosphate carboxylase small subunit</fullName>
        <shortName evidence="6">RuBisCO small subunit</shortName>
    </recommendedName>
</protein>
<dbReference type="AlphaFoldDB" id="A0A2J7ZKY7"/>
<feature type="region of interest" description="Disordered" evidence="7">
    <location>
        <begin position="272"/>
        <end position="298"/>
    </location>
</feature>
<feature type="domain" description="Ribulose bisphosphate carboxylase small subunit" evidence="8">
    <location>
        <begin position="698"/>
        <end position="813"/>
    </location>
</feature>
<dbReference type="EMBL" id="PGGS01001089">
    <property type="protein sequence ID" value="PNH00935.1"/>
    <property type="molecule type" value="Genomic_DNA"/>
</dbReference>
<feature type="compositionally biased region" description="Pro residues" evidence="7">
    <location>
        <begin position="107"/>
        <end position="117"/>
    </location>
</feature>
<dbReference type="OrthoDB" id="565292at2759"/>
<proteinExistence type="inferred from homology"/>
<dbReference type="InterPro" id="IPR036385">
    <property type="entry name" value="RuBisCO_ssu_sf"/>
</dbReference>
<dbReference type="GO" id="GO:0019253">
    <property type="term" value="P:reductive pentose-phosphate cycle"/>
    <property type="evidence" value="ECO:0007669"/>
    <property type="project" value="UniProtKB-KW"/>
</dbReference>
<dbReference type="InterPro" id="IPR024681">
    <property type="entry name" value="RuBisCO_ssu"/>
</dbReference>
<feature type="compositionally biased region" description="Low complexity" evidence="7">
    <location>
        <begin position="446"/>
        <end position="472"/>
    </location>
</feature>
<evidence type="ECO:0000256" key="4">
    <source>
        <dbReference type="ARBA" id="ARBA00023300"/>
    </source>
</evidence>
<organism evidence="9 10">
    <name type="scientific">Tetrabaena socialis</name>
    <dbReference type="NCBI Taxonomy" id="47790"/>
    <lineage>
        <taxon>Eukaryota</taxon>
        <taxon>Viridiplantae</taxon>
        <taxon>Chlorophyta</taxon>
        <taxon>core chlorophytes</taxon>
        <taxon>Chlorophyceae</taxon>
        <taxon>CS clade</taxon>
        <taxon>Chlamydomonadales</taxon>
        <taxon>Tetrabaenaceae</taxon>
        <taxon>Tetrabaena</taxon>
    </lineage>
</organism>
<dbReference type="Pfam" id="PF00101">
    <property type="entry name" value="RuBisCO_small"/>
    <property type="match status" value="1"/>
</dbReference>
<feature type="region of interest" description="Disordered" evidence="7">
    <location>
        <begin position="78"/>
        <end position="128"/>
    </location>
</feature>
<gene>
    <name evidence="9" type="ORF">TSOC_013211</name>
</gene>
<evidence type="ECO:0000256" key="7">
    <source>
        <dbReference type="SAM" id="MobiDB-lite"/>
    </source>
</evidence>
<feature type="region of interest" description="Disordered" evidence="7">
    <location>
        <begin position="318"/>
        <end position="345"/>
    </location>
</feature>
<feature type="compositionally biased region" description="Basic and acidic residues" evidence="7">
    <location>
        <begin position="583"/>
        <end position="596"/>
    </location>
</feature>
<feature type="compositionally biased region" description="Gly residues" evidence="7">
    <location>
        <begin position="333"/>
        <end position="343"/>
    </location>
</feature>
<keyword evidence="3 6" id="KW-0601">Photorespiration</keyword>
<dbReference type="CDD" id="cd03527">
    <property type="entry name" value="RuBisCO_small"/>
    <property type="match status" value="1"/>
</dbReference>
<feature type="compositionally biased region" description="Gly residues" evidence="7">
    <location>
        <begin position="203"/>
        <end position="217"/>
    </location>
</feature>
<name>A0A2J7ZKY7_9CHLO</name>
<feature type="region of interest" description="Disordered" evidence="7">
    <location>
        <begin position="444"/>
        <end position="486"/>
    </location>
</feature>
<feature type="compositionally biased region" description="Acidic residues" evidence="7">
    <location>
        <begin position="683"/>
        <end position="693"/>
    </location>
</feature>
<comment type="similarity">
    <text evidence="6">Belongs to the RuBisCO small chain family.</text>
</comment>
<dbReference type="GO" id="GO:0009853">
    <property type="term" value="P:photorespiration"/>
    <property type="evidence" value="ECO:0007669"/>
    <property type="project" value="UniProtKB-UniRule"/>
</dbReference>
<dbReference type="Gene3D" id="3.30.190.10">
    <property type="entry name" value="Ribulose bisphosphate carboxylase, small subunit"/>
    <property type="match status" value="1"/>
</dbReference>
<evidence type="ECO:0000259" key="8">
    <source>
        <dbReference type="SMART" id="SM00961"/>
    </source>
</evidence>
<feature type="region of interest" description="Disordered" evidence="7">
    <location>
        <begin position="580"/>
        <end position="693"/>
    </location>
</feature>
<evidence type="ECO:0000256" key="2">
    <source>
        <dbReference type="ARBA" id="ARBA00022567"/>
    </source>
</evidence>
<feature type="non-terminal residue" evidence="9">
    <location>
        <position position="1"/>
    </location>
</feature>
<dbReference type="SUPFAM" id="SSF55239">
    <property type="entry name" value="RuBisCO, small subunit"/>
    <property type="match status" value="1"/>
</dbReference>
<keyword evidence="1 6" id="KW-0602">Photosynthesis</keyword>
<sequence length="827" mass="80386">DPWEEYVRVNWIPTLEHTFGADWRSHCPGEVAALIWWAIASRAALPSQAAAAAAAAAAAPAPRAEALDRLAAPTLLQKQHQRQQHLAMRAGAAGGGEGQGTSVPRLLPLPGPAPQQPHPIDSPGSVAGSQLSVATTLGAPAALDSLRPGAAAAVAAAADVAGEAAGAVGDGASPAPAPAPRFGGGGAAQPVRGGRPRRSARGSSGGSGGSGGGGGTDGTSSTLVPEEGERADDEGERSSGGGSSSGGSAVGGEAALRAGGAAAALAEFEPGKPAGGGGKGGGGGGGGGGVQGGGGGSEDLMFLLHQGLEARLAMAEAPPCSGATPRPAAAAGSAGGGAAGGGAAVPSPLGRTLPVLDLSRPAQGRPGVGTGSALASDGAAGAAASLYGTQAAEGAGGEAGARAATGAWVLAAPAGASEAPAAAFVLDLDPAFAGAQGAAPLRTLPGGAATKRNATAASSSTAATTSGGTAAGLPAPWPAQPRPALPSAAAAEAAAAALAASTAGGAPPLTIADLLSCGLLGAAGPLLAELLNRPDGAGRLPLHAAAATGRVEVVERLLALGCEAGRALERDFIHSCGGAAAAEGRHSPPSRSHDGGAQRSTASMPYDATSMPYDAASMPYDATSAKHDSPSGGGGGPAAAGLSGGGASAAPLGGAASAQHDGSPGGSAALEGGAPGRGGEGAGSEEEAEEVEEEEVWMFETFSYLPPLTDEQIAAQVDYIVANGWVPSLEFASPEQAYVSDASCVRFGPVSSLYHDNRYWTMWKLPMFGCRDPMQVLREIVSCTRAFPEAYVRLVAFDNLKQVQIMGFLVQRPKSAKDFQPVNKRSV</sequence>
<keyword evidence="4 6" id="KW-0120">Carbon dioxide fixation</keyword>
<comment type="caution">
    <text evidence="9">The sequence shown here is derived from an EMBL/GenBank/DDBJ whole genome shotgun (WGS) entry which is preliminary data.</text>
</comment>
<dbReference type="PROSITE" id="PS50297">
    <property type="entry name" value="ANK_REP_REGION"/>
    <property type="match status" value="1"/>
</dbReference>
<keyword evidence="6" id="KW-0934">Plastid</keyword>
<reference evidence="9 10" key="1">
    <citation type="journal article" date="2017" name="Mol. Biol. Evol.">
        <title>The 4-celled Tetrabaena socialis nuclear genome reveals the essential components for genetic control of cell number at the origin of multicellularity in the volvocine lineage.</title>
        <authorList>
            <person name="Featherston J."/>
            <person name="Arakaki Y."/>
            <person name="Hanschen E.R."/>
            <person name="Ferris P.J."/>
            <person name="Michod R.E."/>
            <person name="Olson B.J.S.C."/>
            <person name="Nozaki H."/>
            <person name="Durand P.M."/>
        </authorList>
    </citation>
    <scope>NUCLEOTIDE SEQUENCE [LARGE SCALE GENOMIC DNA]</scope>
    <source>
        <strain evidence="9 10">NIES-571</strain>
    </source>
</reference>
<evidence type="ECO:0000256" key="6">
    <source>
        <dbReference type="RuleBase" id="RU003627"/>
    </source>
</evidence>
<feature type="compositionally biased region" description="Gly residues" evidence="7">
    <location>
        <begin position="631"/>
        <end position="647"/>
    </location>
</feature>
<evidence type="ECO:0000256" key="3">
    <source>
        <dbReference type="ARBA" id="ARBA00023238"/>
    </source>
</evidence>
<feature type="compositionally biased region" description="Gly residues" evidence="7">
    <location>
        <begin position="238"/>
        <end position="250"/>
    </location>
</feature>
<feature type="repeat" description="ANK" evidence="5">
    <location>
        <begin position="537"/>
        <end position="561"/>
    </location>
</feature>
<dbReference type="HAMAP" id="MF_00859">
    <property type="entry name" value="RuBisCO_S_bact"/>
    <property type="match status" value="1"/>
</dbReference>
<keyword evidence="5" id="KW-0040">ANK repeat</keyword>
<feature type="compositionally biased region" description="Low complexity" evidence="7">
    <location>
        <begin position="648"/>
        <end position="658"/>
    </location>
</feature>
<feature type="compositionally biased region" description="Gly residues" evidence="7">
    <location>
        <begin position="273"/>
        <end position="297"/>
    </location>
</feature>
<evidence type="ECO:0000313" key="10">
    <source>
        <dbReference type="Proteomes" id="UP000236333"/>
    </source>
</evidence>
<dbReference type="InterPro" id="IPR000894">
    <property type="entry name" value="RuBisCO_ssu_dom"/>
</dbReference>
<dbReference type="InterPro" id="IPR002110">
    <property type="entry name" value="Ankyrin_rpt"/>
</dbReference>
<feature type="compositionally biased region" description="Gly residues" evidence="7">
    <location>
        <begin position="673"/>
        <end position="682"/>
    </location>
</feature>
<comment type="subunit">
    <text evidence="6">Heterohexadecamer of 8 large and 8 small subunits.</text>
</comment>
<feature type="compositionally biased region" description="Pro residues" evidence="7">
    <location>
        <begin position="475"/>
        <end position="484"/>
    </location>
</feature>
<accession>A0A2J7ZKY7</accession>
<keyword evidence="2" id="KW-0113">Calvin cycle</keyword>
<evidence type="ECO:0000256" key="1">
    <source>
        <dbReference type="ARBA" id="ARBA00022531"/>
    </source>
</evidence>
<dbReference type="Proteomes" id="UP000236333">
    <property type="component" value="Unassembled WGS sequence"/>
</dbReference>